<dbReference type="STRING" id="1131731.BAZO_18521"/>
<protein>
    <submittedName>
        <fullName evidence="1">Amino-acid ABC transporter ATP-binding protein</fullName>
    </submittedName>
</protein>
<dbReference type="PATRIC" id="fig|1131731.3.peg.3778"/>
<keyword evidence="1" id="KW-0547">Nucleotide-binding</keyword>
<name>K6BWG1_SCHAZ</name>
<dbReference type="EMBL" id="AJLR01000147">
    <property type="protein sequence ID" value="EKN63275.1"/>
    <property type="molecule type" value="Genomic_DNA"/>
</dbReference>
<evidence type="ECO:0000313" key="1">
    <source>
        <dbReference type="EMBL" id="EKN63275.1"/>
    </source>
</evidence>
<proteinExistence type="predicted"/>
<sequence length="34" mass="4222">MEEGISRDIFSNPKEERTRQFLKRVIPEDFNYYI</sequence>
<organism evidence="1 2">
    <name type="scientific">Schinkia azotoformans LMG 9581</name>
    <dbReference type="NCBI Taxonomy" id="1131731"/>
    <lineage>
        <taxon>Bacteria</taxon>
        <taxon>Bacillati</taxon>
        <taxon>Bacillota</taxon>
        <taxon>Bacilli</taxon>
        <taxon>Bacillales</taxon>
        <taxon>Bacillaceae</taxon>
        <taxon>Calidifontibacillus/Schinkia group</taxon>
        <taxon>Schinkia</taxon>
    </lineage>
</organism>
<dbReference type="AlphaFoldDB" id="K6BWG1"/>
<keyword evidence="1" id="KW-0067">ATP-binding</keyword>
<comment type="caution">
    <text evidence="1">The sequence shown here is derived from an EMBL/GenBank/DDBJ whole genome shotgun (WGS) entry which is preliminary data.</text>
</comment>
<evidence type="ECO:0000313" key="2">
    <source>
        <dbReference type="Proteomes" id="UP000006315"/>
    </source>
</evidence>
<accession>K6BWG1</accession>
<gene>
    <name evidence="1" type="ORF">BAZO_18521</name>
</gene>
<dbReference type="GO" id="GO:0005524">
    <property type="term" value="F:ATP binding"/>
    <property type="evidence" value="ECO:0007669"/>
    <property type="project" value="UniProtKB-KW"/>
</dbReference>
<reference evidence="1 2" key="1">
    <citation type="journal article" date="2012" name="Front. Microbiol.">
        <title>Redundancy and modularity in membrane-associated dissimilatory nitrate reduction in Bacillus.</title>
        <authorList>
            <person name="Heylen K."/>
            <person name="Keltjens J."/>
        </authorList>
    </citation>
    <scope>NUCLEOTIDE SEQUENCE [LARGE SCALE GENOMIC DNA]</scope>
    <source>
        <strain evidence="1 2">LMG 9581</strain>
    </source>
</reference>
<dbReference type="Proteomes" id="UP000006315">
    <property type="component" value="Unassembled WGS sequence"/>
</dbReference>
<keyword evidence="2" id="KW-1185">Reference proteome</keyword>